<evidence type="ECO:0000313" key="1">
    <source>
        <dbReference type="EMBL" id="CBJ13411.1"/>
    </source>
</evidence>
<dbReference type="HOGENOM" id="CLU_1530659_0_0_6"/>
<accession>D3HLT2</accession>
<protein>
    <submittedName>
        <fullName evidence="1">Uncharacterized protein</fullName>
    </submittedName>
</protein>
<dbReference type="OrthoDB" id="5652340at2"/>
<sequence length="175" mass="20111">MLEKKESMLQPIESELVNRVRDKFINAFKPRSVNPSDFHANIACLKNLAQACYAMSTVLSPYTEKQRDTEHGFINVFFKDNTREELLKERGIADAAKRQMMEGVDPIIRAEMAKEPRIIGLNYYEIGRFYQITFSDNYKLCLYNLEPGTLAEAKEIFLEKMEALTAANSNTSLLK</sequence>
<evidence type="ECO:0000313" key="2">
    <source>
        <dbReference type="Proteomes" id="UP000001060"/>
    </source>
</evidence>
<proteinExistence type="predicted"/>
<name>D3HLT2_LEGLN</name>
<dbReference type="AlphaFoldDB" id="D3HLT2"/>
<keyword evidence="2" id="KW-1185">Reference proteome</keyword>
<reference evidence="1 2" key="1">
    <citation type="journal article" date="2010" name="PLoS Genet.">
        <title>Analysis of the Legionella longbeachae genome and transcriptome uncovers unique strategies to cause Legionnaires' disease.</title>
        <authorList>
            <person name="Cazalet C."/>
            <person name="Gomez-Valero L."/>
            <person name="Rusniok C."/>
            <person name="Lomma M."/>
            <person name="Dervins-Ravault D."/>
            <person name="Newton H."/>
            <person name="Sansom F."/>
            <person name="Jarraud S."/>
            <person name="Zidane N."/>
            <person name="Ma L."/>
            <person name="Bouchier C."/>
            <person name="Etienne J."/>
            <person name="Hartland E."/>
            <person name="Buchrieser C."/>
        </authorList>
    </citation>
    <scope>NUCLEOTIDE SEQUENCE [LARGE SCALE GENOMIC DNA]</scope>
    <source>
        <strain evidence="1 2">NSW150</strain>
    </source>
</reference>
<dbReference type="eggNOG" id="ENOG5031ES0">
    <property type="taxonomic scope" value="Bacteria"/>
</dbReference>
<dbReference type="KEGG" id="llo:LLO_2964"/>
<organism evidence="1 2">
    <name type="scientific">Legionella longbeachae serogroup 1 (strain NSW150)</name>
    <dbReference type="NCBI Taxonomy" id="661367"/>
    <lineage>
        <taxon>Bacteria</taxon>
        <taxon>Pseudomonadati</taxon>
        <taxon>Pseudomonadota</taxon>
        <taxon>Gammaproteobacteria</taxon>
        <taxon>Legionellales</taxon>
        <taxon>Legionellaceae</taxon>
        <taxon>Legionella</taxon>
    </lineage>
</organism>
<gene>
    <name evidence="1" type="ordered locus">LLO_2964</name>
</gene>
<dbReference type="Proteomes" id="UP000001060">
    <property type="component" value="Chromosome"/>
</dbReference>
<dbReference type="GeneID" id="40927154"/>
<dbReference type="RefSeq" id="WP_003634906.1">
    <property type="nucleotide sequence ID" value="NC_013861.1"/>
</dbReference>
<dbReference type="EMBL" id="FN650140">
    <property type="protein sequence ID" value="CBJ13411.1"/>
    <property type="molecule type" value="Genomic_DNA"/>
</dbReference>